<dbReference type="STRING" id="1605367.AFM12_08305"/>
<reference evidence="2 3" key="1">
    <citation type="submission" date="2015-07" db="EMBL/GenBank/DDBJ databases">
        <title>The draft genome sequence of Leadbetterella sp. JN14-9.</title>
        <authorList>
            <person name="Liu Y."/>
            <person name="Du J."/>
            <person name="Shao Z."/>
        </authorList>
    </citation>
    <scope>NUCLEOTIDE SEQUENCE [LARGE SCALE GENOMIC DNA]</scope>
    <source>
        <strain evidence="2 3">JN14-9</strain>
    </source>
</reference>
<dbReference type="Gene3D" id="2.180.10.10">
    <property type="entry name" value="RHS repeat-associated core"/>
    <property type="match status" value="1"/>
</dbReference>
<dbReference type="EMBL" id="LGTQ01000006">
    <property type="protein sequence ID" value="KPM48603.1"/>
    <property type="molecule type" value="Genomic_DNA"/>
</dbReference>
<evidence type="ECO:0000313" key="3">
    <source>
        <dbReference type="Proteomes" id="UP000050454"/>
    </source>
</evidence>
<dbReference type="AlphaFoldDB" id="A0A0P7BD55"/>
<organism evidence="2 3">
    <name type="scientific">Jiulongibacter sediminis</name>
    <dbReference type="NCBI Taxonomy" id="1605367"/>
    <lineage>
        <taxon>Bacteria</taxon>
        <taxon>Pseudomonadati</taxon>
        <taxon>Bacteroidota</taxon>
        <taxon>Cytophagia</taxon>
        <taxon>Cytophagales</taxon>
        <taxon>Leadbetterellaceae</taxon>
        <taxon>Jiulongibacter</taxon>
    </lineage>
</organism>
<sequence>MKFSFLLFTSLLATASMGFAQSDCLLQKHTSEVNGRLELEQTNSYNSEGKLIEESKIHMTHYGEAYTSKRLFEYNRKGFILSETDYHNGTFRKRKSYQYDDRGQLISTTETLDSLANAPAFNRLNVTAQSQSEKLFFEPDGSVSGKEISKETADGKPLLFQIVNAEGKINHSSEYSYADNGLLVYQKRDDRAGNMMEETYFEYNQDQVLQKDSTFLNDKLIAQTLYEYTGNLLSKKTRLGRNVRVEYIINYSYDASGNNTGEVFIYNGEPLSSIKREFDQNGNKVQESHFNKDNNVVRNLTWEYNCPN</sequence>
<dbReference type="Proteomes" id="UP000050454">
    <property type="component" value="Unassembled WGS sequence"/>
</dbReference>
<comment type="caution">
    <text evidence="2">The sequence shown here is derived from an EMBL/GenBank/DDBJ whole genome shotgun (WGS) entry which is preliminary data.</text>
</comment>
<gene>
    <name evidence="2" type="ORF">AFM12_08305</name>
</gene>
<proteinExistence type="predicted"/>
<evidence type="ECO:0000256" key="1">
    <source>
        <dbReference type="SAM" id="SignalP"/>
    </source>
</evidence>
<keyword evidence="3" id="KW-1185">Reference proteome</keyword>
<protein>
    <submittedName>
        <fullName evidence="2">Uncharacterized protein</fullName>
    </submittedName>
</protein>
<name>A0A0P7BD55_9BACT</name>
<keyword evidence="1" id="KW-0732">Signal</keyword>
<feature type="chain" id="PRO_5006135680" evidence="1">
    <location>
        <begin position="21"/>
        <end position="308"/>
    </location>
</feature>
<feature type="signal peptide" evidence="1">
    <location>
        <begin position="1"/>
        <end position="20"/>
    </location>
</feature>
<dbReference type="OrthoDB" id="9765204at2"/>
<evidence type="ECO:0000313" key="2">
    <source>
        <dbReference type="EMBL" id="KPM48603.1"/>
    </source>
</evidence>
<accession>A0A0P7BD55</accession>